<proteinExistence type="predicted"/>
<name>A0A9N9IH23_9GLOM</name>
<protein>
    <submittedName>
        <fullName evidence="1">11557_t:CDS:1</fullName>
    </submittedName>
</protein>
<keyword evidence="2" id="KW-1185">Reference proteome</keyword>
<accession>A0A9N9IH23</accession>
<dbReference type="EMBL" id="CAJVPQ010012960">
    <property type="protein sequence ID" value="CAG8733827.1"/>
    <property type="molecule type" value="Genomic_DNA"/>
</dbReference>
<feature type="non-terminal residue" evidence="1">
    <location>
        <position position="1"/>
    </location>
</feature>
<dbReference type="AlphaFoldDB" id="A0A9N9IH23"/>
<organism evidence="1 2">
    <name type="scientific">Funneliformis caledonium</name>
    <dbReference type="NCBI Taxonomy" id="1117310"/>
    <lineage>
        <taxon>Eukaryota</taxon>
        <taxon>Fungi</taxon>
        <taxon>Fungi incertae sedis</taxon>
        <taxon>Mucoromycota</taxon>
        <taxon>Glomeromycotina</taxon>
        <taxon>Glomeromycetes</taxon>
        <taxon>Glomerales</taxon>
        <taxon>Glomeraceae</taxon>
        <taxon>Funneliformis</taxon>
    </lineage>
</organism>
<comment type="caution">
    <text evidence="1">The sequence shown here is derived from an EMBL/GenBank/DDBJ whole genome shotgun (WGS) entry which is preliminary data.</text>
</comment>
<evidence type="ECO:0000313" key="2">
    <source>
        <dbReference type="Proteomes" id="UP000789570"/>
    </source>
</evidence>
<sequence>ERIKKPFYFTIVKWVIDSWNDVDTILICKSFKCCEISVARDGNEVEISKSDNELENNLPLEDLEFNGYDEKLSNYENVWN</sequence>
<dbReference type="Proteomes" id="UP000789570">
    <property type="component" value="Unassembled WGS sequence"/>
</dbReference>
<reference evidence="1" key="1">
    <citation type="submission" date="2021-06" db="EMBL/GenBank/DDBJ databases">
        <authorList>
            <person name="Kallberg Y."/>
            <person name="Tangrot J."/>
            <person name="Rosling A."/>
        </authorList>
    </citation>
    <scope>NUCLEOTIDE SEQUENCE</scope>
    <source>
        <strain evidence="1">UK204</strain>
    </source>
</reference>
<evidence type="ECO:0000313" key="1">
    <source>
        <dbReference type="EMBL" id="CAG8733827.1"/>
    </source>
</evidence>
<gene>
    <name evidence="1" type="ORF">FCALED_LOCUS15158</name>
</gene>